<dbReference type="CDD" id="cd00859">
    <property type="entry name" value="HisRS_anticodon"/>
    <property type="match status" value="1"/>
</dbReference>
<dbReference type="PIRSF" id="PIRSF001549">
    <property type="entry name" value="His-tRNA_synth"/>
    <property type="match status" value="1"/>
</dbReference>
<dbReference type="InterPro" id="IPR004516">
    <property type="entry name" value="HisRS/HisZ"/>
</dbReference>
<evidence type="ECO:0000256" key="7">
    <source>
        <dbReference type="ARBA" id="ARBA00023146"/>
    </source>
</evidence>
<keyword evidence="7 9" id="KW-0030">Aminoacyl-tRNA synthetase</keyword>
<evidence type="ECO:0000256" key="6">
    <source>
        <dbReference type="ARBA" id="ARBA00022917"/>
    </source>
</evidence>
<dbReference type="Pfam" id="PF13393">
    <property type="entry name" value="tRNA-synt_His"/>
    <property type="match status" value="1"/>
</dbReference>
<evidence type="ECO:0000256" key="4">
    <source>
        <dbReference type="ARBA" id="ARBA00022741"/>
    </source>
</evidence>
<dbReference type="GO" id="GO:0004821">
    <property type="term" value="F:histidine-tRNA ligase activity"/>
    <property type="evidence" value="ECO:0007669"/>
    <property type="project" value="UniProtKB-EC"/>
</dbReference>
<dbReference type="PANTHER" id="PTHR43707">
    <property type="entry name" value="HISTIDYL-TRNA SYNTHETASE"/>
    <property type="match status" value="1"/>
</dbReference>
<dbReference type="InterPro" id="IPR004154">
    <property type="entry name" value="Anticodon-bd"/>
</dbReference>
<dbReference type="Proteomes" id="UP001194469">
    <property type="component" value="Unassembled WGS sequence"/>
</dbReference>
<evidence type="ECO:0000259" key="10">
    <source>
        <dbReference type="PROSITE" id="PS50862"/>
    </source>
</evidence>
<evidence type="ECO:0000313" key="11">
    <source>
        <dbReference type="EMBL" id="MBG3875539.1"/>
    </source>
</evidence>
<evidence type="ECO:0000256" key="5">
    <source>
        <dbReference type="ARBA" id="ARBA00022840"/>
    </source>
</evidence>
<feature type="domain" description="Aminoacyl-transfer RNA synthetases class-II family profile" evidence="10">
    <location>
        <begin position="39"/>
        <end position="343"/>
    </location>
</feature>
<accession>A0ABS0IZH3</accession>
<dbReference type="Gene3D" id="3.30.930.10">
    <property type="entry name" value="Bira Bifunctional Protein, Domain 2"/>
    <property type="match status" value="1"/>
</dbReference>
<dbReference type="PROSITE" id="PS50862">
    <property type="entry name" value="AA_TRNA_LIGASE_II"/>
    <property type="match status" value="1"/>
</dbReference>
<dbReference type="EC" id="6.1.1.21" evidence="9"/>
<evidence type="ECO:0000313" key="12">
    <source>
        <dbReference type="Proteomes" id="UP001194469"/>
    </source>
</evidence>
<keyword evidence="9" id="KW-0963">Cytoplasm</keyword>
<dbReference type="EMBL" id="VRYY01000010">
    <property type="protein sequence ID" value="MBG3875539.1"/>
    <property type="molecule type" value="Genomic_DNA"/>
</dbReference>
<dbReference type="NCBIfam" id="TIGR00442">
    <property type="entry name" value="hisS"/>
    <property type="match status" value="1"/>
</dbReference>
<dbReference type="Gene3D" id="3.40.50.800">
    <property type="entry name" value="Anticodon-binding domain"/>
    <property type="match status" value="1"/>
</dbReference>
<comment type="subcellular location">
    <subcellularLocation>
        <location evidence="9">Cytoplasm</location>
    </subcellularLocation>
</comment>
<evidence type="ECO:0000256" key="2">
    <source>
        <dbReference type="ARBA" id="ARBA00011738"/>
    </source>
</evidence>
<dbReference type="InterPro" id="IPR036621">
    <property type="entry name" value="Anticodon-bd_dom_sf"/>
</dbReference>
<dbReference type="InterPro" id="IPR045864">
    <property type="entry name" value="aa-tRNA-synth_II/BPL/LPL"/>
</dbReference>
<sequence length="431" mass="47484">MNTNNSDKTAAPQTAQKVTGDKVGTIKGFADMFSPDSDVFTFMENTAREVFGRYGYTELRTPLLERTELFCRSIGTETDVVQKEMYTFPDRKGRSLTLRPEATAGVMRAFIDAGRHAQEPVSKLFTTGPMFRYERPQKGRMRQFHQINCECLGPQEPQADAELVLMLMTFLRALGLTDLSLQVNSLGCRECRPVYRAALRDFLDSIDRESLCEDCRRRIDTNPLRVLDCKVPTCRELTADAPRIIDHNCPECRSHFDTVLRVFDAARLDYVLTPRLVRGLDYYNRTTFEVVSGSIGAQSSVAGGGRYDGLVAQLGGPDVPGVGFACGMERLALMLPALEKKRPDFYIAVLDPAAADAAMLLAQELRAAGKAGEVSFAARGIKGQMRQAGRTGARCALLLGGDEMANGTVVIKDMDSGEQRSVPQGEAVNHV</sequence>
<evidence type="ECO:0000256" key="1">
    <source>
        <dbReference type="ARBA" id="ARBA00008226"/>
    </source>
</evidence>
<protein>
    <recommendedName>
        <fullName evidence="9">Histidine--tRNA ligase</fullName>
        <ecNumber evidence="9">6.1.1.21</ecNumber>
    </recommendedName>
    <alternativeName>
        <fullName evidence="9">Histidyl-tRNA synthetase</fullName>
        <shortName evidence="9">HisRS</shortName>
    </alternativeName>
</protein>
<name>A0ABS0IZH3_9BACT</name>
<dbReference type="CDD" id="cd00773">
    <property type="entry name" value="HisRS-like_core"/>
    <property type="match status" value="1"/>
</dbReference>
<evidence type="ECO:0000256" key="3">
    <source>
        <dbReference type="ARBA" id="ARBA00022598"/>
    </source>
</evidence>
<dbReference type="RefSeq" id="WP_196607821.1">
    <property type="nucleotide sequence ID" value="NZ_VRYY01000010.1"/>
</dbReference>
<evidence type="ECO:0000256" key="8">
    <source>
        <dbReference type="ARBA" id="ARBA00047639"/>
    </source>
</evidence>
<dbReference type="InterPro" id="IPR006195">
    <property type="entry name" value="aa-tRNA-synth_II"/>
</dbReference>
<reference evidence="11 12" key="1">
    <citation type="submission" date="2019-08" db="EMBL/GenBank/DDBJ databases">
        <authorList>
            <person name="Luo N."/>
        </authorList>
    </citation>
    <scope>NUCLEOTIDE SEQUENCE [LARGE SCALE GENOMIC DNA]</scope>
    <source>
        <strain evidence="11 12">NCIMB 9442</strain>
    </source>
</reference>
<organism evidence="11 12">
    <name type="scientific">Nitratidesulfovibrio oxamicus</name>
    <dbReference type="NCBI Taxonomy" id="32016"/>
    <lineage>
        <taxon>Bacteria</taxon>
        <taxon>Pseudomonadati</taxon>
        <taxon>Thermodesulfobacteriota</taxon>
        <taxon>Desulfovibrionia</taxon>
        <taxon>Desulfovibrionales</taxon>
        <taxon>Desulfovibrionaceae</taxon>
        <taxon>Nitratidesulfovibrio</taxon>
    </lineage>
</organism>
<proteinExistence type="inferred from homology"/>
<evidence type="ECO:0000256" key="9">
    <source>
        <dbReference type="HAMAP-Rule" id="MF_00127"/>
    </source>
</evidence>
<comment type="subunit">
    <text evidence="2 9">Homodimer.</text>
</comment>
<keyword evidence="12" id="KW-1185">Reference proteome</keyword>
<keyword evidence="3 9" id="KW-0436">Ligase</keyword>
<dbReference type="Pfam" id="PF03129">
    <property type="entry name" value="HGTP_anticodon"/>
    <property type="match status" value="1"/>
</dbReference>
<dbReference type="PANTHER" id="PTHR43707:SF1">
    <property type="entry name" value="HISTIDINE--TRNA LIGASE, MITOCHONDRIAL-RELATED"/>
    <property type="match status" value="1"/>
</dbReference>
<dbReference type="InterPro" id="IPR033656">
    <property type="entry name" value="HisRS_anticodon"/>
</dbReference>
<dbReference type="HAMAP" id="MF_00127">
    <property type="entry name" value="His_tRNA_synth"/>
    <property type="match status" value="1"/>
</dbReference>
<dbReference type="InterPro" id="IPR015807">
    <property type="entry name" value="His-tRNA-ligase"/>
</dbReference>
<keyword evidence="6 9" id="KW-0648">Protein biosynthesis</keyword>
<comment type="similarity">
    <text evidence="1 9">Belongs to the class-II aminoacyl-tRNA synthetase family.</text>
</comment>
<dbReference type="InterPro" id="IPR041715">
    <property type="entry name" value="HisRS-like_core"/>
</dbReference>
<keyword evidence="5 9" id="KW-0067">ATP-binding</keyword>
<dbReference type="SUPFAM" id="SSF55681">
    <property type="entry name" value="Class II aaRS and biotin synthetases"/>
    <property type="match status" value="1"/>
</dbReference>
<gene>
    <name evidence="9" type="primary">hisS</name>
    <name evidence="11" type="ORF">FVW20_00480</name>
</gene>
<keyword evidence="4 9" id="KW-0547">Nucleotide-binding</keyword>
<dbReference type="SUPFAM" id="SSF52954">
    <property type="entry name" value="Class II aaRS ABD-related"/>
    <property type="match status" value="1"/>
</dbReference>
<comment type="caution">
    <text evidence="11">The sequence shown here is derived from an EMBL/GenBank/DDBJ whole genome shotgun (WGS) entry which is preliminary data.</text>
</comment>
<comment type="catalytic activity">
    <reaction evidence="8 9">
        <text>tRNA(His) + L-histidine + ATP = L-histidyl-tRNA(His) + AMP + diphosphate + H(+)</text>
        <dbReference type="Rhea" id="RHEA:17313"/>
        <dbReference type="Rhea" id="RHEA-COMP:9665"/>
        <dbReference type="Rhea" id="RHEA-COMP:9689"/>
        <dbReference type="ChEBI" id="CHEBI:15378"/>
        <dbReference type="ChEBI" id="CHEBI:30616"/>
        <dbReference type="ChEBI" id="CHEBI:33019"/>
        <dbReference type="ChEBI" id="CHEBI:57595"/>
        <dbReference type="ChEBI" id="CHEBI:78442"/>
        <dbReference type="ChEBI" id="CHEBI:78527"/>
        <dbReference type="ChEBI" id="CHEBI:456215"/>
        <dbReference type="EC" id="6.1.1.21"/>
    </reaction>
</comment>